<evidence type="ECO:0000256" key="8">
    <source>
        <dbReference type="ARBA" id="ARBA00022777"/>
    </source>
</evidence>
<dbReference type="VEuPathDB" id="TriTrypDB:LtaPh_3010000"/>
<dbReference type="Gene3D" id="3.40.1190.20">
    <property type="match status" value="1"/>
</dbReference>
<comment type="similarity">
    <text evidence="3 11">Belongs to the carbohydrate kinase PfkB family.</text>
</comment>
<reference evidence="13" key="1">
    <citation type="submission" date="2019-11" db="EMBL/GenBank/DDBJ databases">
        <title>Leishmania tarentolae CDS.</title>
        <authorList>
            <person name="Goto Y."/>
            <person name="Yamagishi J."/>
        </authorList>
    </citation>
    <scope>NUCLEOTIDE SEQUENCE [LARGE SCALE GENOMIC DNA]</scope>
    <source>
        <strain evidence="13">Parrot Tar II</strain>
    </source>
</reference>
<dbReference type="GO" id="GO:0005524">
    <property type="term" value="F:ATP binding"/>
    <property type="evidence" value="ECO:0007669"/>
    <property type="project" value="UniProtKB-UniRule"/>
</dbReference>
<dbReference type="SUPFAM" id="SSF53613">
    <property type="entry name" value="Ribokinase-like"/>
    <property type="match status" value="1"/>
</dbReference>
<keyword evidence="14" id="KW-1185">Reference proteome</keyword>
<evidence type="ECO:0000256" key="4">
    <source>
        <dbReference type="ARBA" id="ARBA00012119"/>
    </source>
</evidence>
<dbReference type="AlphaFoldDB" id="A0A640KNQ5"/>
<evidence type="ECO:0000256" key="3">
    <source>
        <dbReference type="ARBA" id="ARBA00010688"/>
    </source>
</evidence>
<evidence type="ECO:0000313" key="14">
    <source>
        <dbReference type="Proteomes" id="UP000419144"/>
    </source>
</evidence>
<comment type="function">
    <text evidence="11">ATP dependent phosphorylation of adenosine and other related nucleoside analogs to monophosphate derivatives.</text>
</comment>
<comment type="pathway">
    <text evidence="2 11">Purine metabolism; AMP biosynthesis via salvage pathway; AMP from adenosine: step 1/1.</text>
</comment>
<dbReference type="PANTHER" id="PTHR45769:SF3">
    <property type="entry name" value="ADENOSINE KINASE"/>
    <property type="match status" value="1"/>
</dbReference>
<evidence type="ECO:0000256" key="11">
    <source>
        <dbReference type="RuleBase" id="RU368116"/>
    </source>
</evidence>
<keyword evidence="5 11" id="KW-0808">Transferase</keyword>
<evidence type="ECO:0000256" key="9">
    <source>
        <dbReference type="ARBA" id="ARBA00022840"/>
    </source>
</evidence>
<evidence type="ECO:0000313" key="13">
    <source>
        <dbReference type="EMBL" id="GET90695.1"/>
    </source>
</evidence>
<dbReference type="GO" id="GO:0005829">
    <property type="term" value="C:cytosol"/>
    <property type="evidence" value="ECO:0007669"/>
    <property type="project" value="TreeGrafter"/>
</dbReference>
<comment type="cofactor">
    <cofactor evidence="1 11">
        <name>Mg(2+)</name>
        <dbReference type="ChEBI" id="CHEBI:18420"/>
    </cofactor>
</comment>
<feature type="active site" description="Proton acceptor" evidence="10">
    <location>
        <position position="110"/>
    </location>
</feature>
<evidence type="ECO:0000256" key="6">
    <source>
        <dbReference type="ARBA" id="ARBA00022726"/>
    </source>
</evidence>
<dbReference type="GO" id="GO:0044209">
    <property type="term" value="P:AMP salvage"/>
    <property type="evidence" value="ECO:0007669"/>
    <property type="project" value="UniProtKB-UniRule"/>
</dbReference>
<evidence type="ECO:0000256" key="1">
    <source>
        <dbReference type="ARBA" id="ARBA00001946"/>
    </source>
</evidence>
<evidence type="ECO:0000256" key="2">
    <source>
        <dbReference type="ARBA" id="ARBA00004801"/>
    </source>
</evidence>
<dbReference type="GO" id="GO:0006166">
    <property type="term" value="P:purine ribonucleoside salvage"/>
    <property type="evidence" value="ECO:0007669"/>
    <property type="project" value="UniProtKB-KW"/>
</dbReference>
<dbReference type="PANTHER" id="PTHR45769">
    <property type="entry name" value="ADENOSINE KINASE"/>
    <property type="match status" value="1"/>
</dbReference>
<protein>
    <recommendedName>
        <fullName evidence="4 11">Adenosine kinase</fullName>
        <shortName evidence="11">AK</shortName>
        <ecNumber evidence="4 11">2.7.1.20</ecNumber>
    </recommendedName>
    <alternativeName>
        <fullName evidence="11">Adenosine 5'-phosphotransferase</fullName>
    </alternativeName>
</protein>
<evidence type="ECO:0000256" key="10">
    <source>
        <dbReference type="PIRSR" id="PIRSR601805-1"/>
    </source>
</evidence>
<keyword evidence="7 11" id="KW-0547">Nucleotide-binding</keyword>
<dbReference type="EC" id="2.7.1.20" evidence="4 11"/>
<dbReference type="OrthoDB" id="432447at2759"/>
<dbReference type="Pfam" id="PF00294">
    <property type="entry name" value="PfkB"/>
    <property type="match status" value="1"/>
</dbReference>
<keyword evidence="6 11" id="KW-0660">Purine salvage</keyword>
<dbReference type="GO" id="GO:0005634">
    <property type="term" value="C:nucleus"/>
    <property type="evidence" value="ECO:0007669"/>
    <property type="project" value="TreeGrafter"/>
</dbReference>
<keyword evidence="11" id="KW-0460">Magnesium</keyword>
<comment type="caution">
    <text evidence="13">The sequence shown here is derived from an EMBL/GenBank/DDBJ whole genome shotgun (WGS) entry which is preliminary data.</text>
</comment>
<dbReference type="GO" id="GO:0004001">
    <property type="term" value="F:adenosine kinase activity"/>
    <property type="evidence" value="ECO:0007669"/>
    <property type="project" value="UniProtKB-UniRule"/>
</dbReference>
<comment type="catalytic activity">
    <reaction evidence="11">
        <text>adenosine + ATP = AMP + ADP + H(+)</text>
        <dbReference type="Rhea" id="RHEA:20824"/>
        <dbReference type="ChEBI" id="CHEBI:15378"/>
        <dbReference type="ChEBI" id="CHEBI:16335"/>
        <dbReference type="ChEBI" id="CHEBI:30616"/>
        <dbReference type="ChEBI" id="CHEBI:456215"/>
        <dbReference type="ChEBI" id="CHEBI:456216"/>
        <dbReference type="EC" id="2.7.1.20"/>
    </reaction>
</comment>
<dbReference type="InterPro" id="IPR001805">
    <property type="entry name" value="Adenokinase"/>
</dbReference>
<keyword evidence="9 11" id="KW-0067">ATP-binding</keyword>
<keyword evidence="8 11" id="KW-0418">Kinase</keyword>
<accession>A0A640KNQ5</accession>
<name>A0A640KNQ5_LEITA</name>
<dbReference type="GO" id="GO:0006144">
    <property type="term" value="P:purine nucleobase metabolic process"/>
    <property type="evidence" value="ECO:0007669"/>
    <property type="project" value="TreeGrafter"/>
</dbReference>
<gene>
    <name evidence="13" type="ORF">LtaPh_3010000</name>
</gene>
<dbReference type="InterPro" id="IPR011611">
    <property type="entry name" value="PfkB_dom"/>
</dbReference>
<feature type="domain" description="Carbohydrate kinase PfkB" evidence="12">
    <location>
        <begin position="13"/>
        <end position="134"/>
    </location>
</feature>
<dbReference type="InterPro" id="IPR029056">
    <property type="entry name" value="Ribokinase-like"/>
</dbReference>
<proteinExistence type="inferred from homology"/>
<dbReference type="Proteomes" id="UP000419144">
    <property type="component" value="Unassembled WGS sequence"/>
</dbReference>
<organism evidence="13 14">
    <name type="scientific">Leishmania tarentolae</name>
    <name type="common">Sauroleishmania tarentolae</name>
    <dbReference type="NCBI Taxonomy" id="5689"/>
    <lineage>
        <taxon>Eukaryota</taxon>
        <taxon>Discoba</taxon>
        <taxon>Euglenozoa</taxon>
        <taxon>Kinetoplastea</taxon>
        <taxon>Metakinetoplastina</taxon>
        <taxon>Trypanosomatida</taxon>
        <taxon>Trypanosomatidae</taxon>
        <taxon>Leishmaniinae</taxon>
        <taxon>Leishmania</taxon>
        <taxon>lizard Leishmania</taxon>
    </lineage>
</organism>
<evidence type="ECO:0000256" key="5">
    <source>
        <dbReference type="ARBA" id="ARBA00022679"/>
    </source>
</evidence>
<sequence length="141" mass="15437">MRLSNKRVLEDLDEDLVDVLGKIDIIVGNQEEMYDLTMMLQWIPSEMSYIELAKRIATEMMYDQHGVRRVIMTRGANPTIYATSEGESGEVPVAVTSAHPAKLVATGVSDAFAGGFLATLAAKPDDLAFFCRLGAQGRQPS</sequence>
<dbReference type="EMBL" id="BLBS01000043">
    <property type="protein sequence ID" value="GET90695.1"/>
    <property type="molecule type" value="Genomic_DNA"/>
</dbReference>
<dbReference type="UniPathway" id="UPA00588">
    <property type="reaction ID" value="UER00659"/>
</dbReference>
<evidence type="ECO:0000256" key="7">
    <source>
        <dbReference type="ARBA" id="ARBA00022741"/>
    </source>
</evidence>
<evidence type="ECO:0000259" key="12">
    <source>
        <dbReference type="Pfam" id="PF00294"/>
    </source>
</evidence>